<reference evidence="2" key="2">
    <citation type="submission" date="2015-07" db="EMBL/GenBank/DDBJ databases">
        <title>Contrasting host-pathogen interactions and genome evolution in two generalist and specialist microsporidian pathogens of mosquitoes.</title>
        <authorList>
            <consortium name="The Broad Institute Genomics Platform"/>
            <consortium name="The Broad Institute Genome Sequencing Center for Infectious Disease"/>
            <person name="Cuomo C.A."/>
            <person name="Sanscrainte N.D."/>
            <person name="Goldberg J.M."/>
            <person name="Heiman D."/>
            <person name="Young S."/>
            <person name="Zeng Q."/>
            <person name="Becnel J.J."/>
            <person name="Birren B.W."/>
        </authorList>
    </citation>
    <scope>NUCLEOTIDE SEQUENCE [LARGE SCALE GENOMIC DNA]</scope>
    <source>
        <strain evidence="2">USNM 41457</strain>
    </source>
</reference>
<evidence type="ECO:0008006" key="3">
    <source>
        <dbReference type="Google" id="ProtNLM"/>
    </source>
</evidence>
<evidence type="ECO:0000313" key="2">
    <source>
        <dbReference type="Proteomes" id="UP000003163"/>
    </source>
</evidence>
<name>J9DSG4_EDHAE</name>
<dbReference type="VEuPathDB" id="MicrosporidiaDB:EDEG_01465"/>
<accession>J9DSG4</accession>
<dbReference type="SUPFAM" id="SSF56112">
    <property type="entry name" value="Protein kinase-like (PK-like)"/>
    <property type="match status" value="1"/>
</dbReference>
<gene>
    <name evidence="1" type="ORF">EDEG_01465</name>
</gene>
<protein>
    <recommendedName>
        <fullName evidence="3">Protein kinase domain-containing protein</fullName>
    </recommendedName>
</protein>
<reference evidence="1 2" key="1">
    <citation type="submission" date="2011-08" db="EMBL/GenBank/DDBJ databases">
        <authorList>
            <person name="Liu Z.J."/>
            <person name="Shi F.L."/>
            <person name="Lu J.Q."/>
            <person name="Li M."/>
            <person name="Wang Z.L."/>
        </authorList>
    </citation>
    <scope>NUCLEOTIDE SEQUENCE [LARGE SCALE GENOMIC DNA]</scope>
    <source>
        <strain evidence="1 2">USNM 41457</strain>
    </source>
</reference>
<dbReference type="InterPro" id="IPR011009">
    <property type="entry name" value="Kinase-like_dom_sf"/>
</dbReference>
<dbReference type="HOGENOM" id="CLU_2867632_0_0_1"/>
<dbReference type="Proteomes" id="UP000003163">
    <property type="component" value="Unassembled WGS sequence"/>
</dbReference>
<evidence type="ECO:0000313" key="1">
    <source>
        <dbReference type="EMBL" id="EJW04262.1"/>
    </source>
</evidence>
<dbReference type="Gene3D" id="1.10.510.10">
    <property type="entry name" value="Transferase(Phosphotransferase) domain 1"/>
    <property type="match status" value="1"/>
</dbReference>
<comment type="caution">
    <text evidence="1">The sequence shown here is derived from an EMBL/GenBank/DDBJ whole genome shotgun (WGS) entry which is preliminary data.</text>
</comment>
<keyword evidence="2" id="KW-1185">Reference proteome</keyword>
<dbReference type="AlphaFoldDB" id="J9DSG4"/>
<dbReference type="OrthoDB" id="3638488at2759"/>
<dbReference type="EMBL" id="AFBI03000021">
    <property type="protein sequence ID" value="EJW04262.1"/>
    <property type="molecule type" value="Genomic_DNA"/>
</dbReference>
<organism evidence="1 2">
    <name type="scientific">Edhazardia aedis (strain USNM 41457)</name>
    <name type="common">Microsporidian parasite</name>
    <dbReference type="NCBI Taxonomy" id="1003232"/>
    <lineage>
        <taxon>Eukaryota</taxon>
        <taxon>Fungi</taxon>
        <taxon>Fungi incertae sedis</taxon>
        <taxon>Microsporidia</taxon>
        <taxon>Edhazardia</taxon>
    </lineage>
</organism>
<dbReference type="InParanoid" id="J9DSG4"/>
<proteinExistence type="predicted"/>
<sequence length="64" mass="7509">MNFYEGGDLLSLLSKFDVLPTEYVIFYITEILLALKELHSKKVFAQRHKAREYPDSNQRTHHVG</sequence>